<evidence type="ECO:0000313" key="9">
    <source>
        <dbReference type="Proteomes" id="UP000293874"/>
    </source>
</evidence>
<dbReference type="CDD" id="cd08977">
    <property type="entry name" value="SusD"/>
    <property type="match status" value="1"/>
</dbReference>
<dbReference type="RefSeq" id="WP_130543334.1">
    <property type="nucleotide sequence ID" value="NZ_CP042431.1"/>
</dbReference>
<comment type="subcellular location">
    <subcellularLocation>
        <location evidence="1">Cell outer membrane</location>
    </subcellularLocation>
</comment>
<keyword evidence="5" id="KW-0998">Cell outer membrane</keyword>
<reference evidence="8 9" key="1">
    <citation type="submission" date="2019-02" db="EMBL/GenBank/DDBJ databases">
        <title>Genomic Encyclopedia of Type Strains, Phase IV (KMG-IV): sequencing the most valuable type-strain genomes for metagenomic binning, comparative biology and taxonomic classification.</title>
        <authorList>
            <person name="Goeker M."/>
        </authorList>
    </citation>
    <scope>NUCLEOTIDE SEQUENCE [LARGE SCALE GENOMIC DNA]</scope>
    <source>
        <strain evidence="8 9">DSM 18116</strain>
    </source>
</reference>
<feature type="domain" description="SusD-like N-terminal" evidence="7">
    <location>
        <begin position="84"/>
        <end position="243"/>
    </location>
</feature>
<accession>A0A4Q7MKN6</accession>
<evidence type="ECO:0000256" key="1">
    <source>
        <dbReference type="ARBA" id="ARBA00004442"/>
    </source>
</evidence>
<dbReference type="InterPro" id="IPR011990">
    <property type="entry name" value="TPR-like_helical_dom_sf"/>
</dbReference>
<evidence type="ECO:0000256" key="5">
    <source>
        <dbReference type="ARBA" id="ARBA00023237"/>
    </source>
</evidence>
<comment type="similarity">
    <text evidence="2">Belongs to the SusD family.</text>
</comment>
<dbReference type="Gene3D" id="1.25.40.390">
    <property type="match status" value="1"/>
</dbReference>
<dbReference type="PROSITE" id="PS51257">
    <property type="entry name" value="PROKAR_LIPOPROTEIN"/>
    <property type="match status" value="1"/>
</dbReference>
<organism evidence="8 9">
    <name type="scientific">Pseudobacter ginsenosidimutans</name>
    <dbReference type="NCBI Taxonomy" id="661488"/>
    <lineage>
        <taxon>Bacteria</taxon>
        <taxon>Pseudomonadati</taxon>
        <taxon>Bacteroidota</taxon>
        <taxon>Chitinophagia</taxon>
        <taxon>Chitinophagales</taxon>
        <taxon>Chitinophagaceae</taxon>
        <taxon>Pseudobacter</taxon>
    </lineage>
</organism>
<dbReference type="SUPFAM" id="SSF48452">
    <property type="entry name" value="TPR-like"/>
    <property type="match status" value="1"/>
</dbReference>
<keyword evidence="3" id="KW-0732">Signal</keyword>
<protein>
    <submittedName>
        <fullName evidence="8">SusD-like starch-binding protein associating with outer membrane</fullName>
    </submittedName>
</protein>
<name>A0A4Q7MKN6_9BACT</name>
<gene>
    <name evidence="8" type="ORF">EV199_4785</name>
</gene>
<keyword evidence="9" id="KW-1185">Reference proteome</keyword>
<dbReference type="GO" id="GO:0009279">
    <property type="term" value="C:cell outer membrane"/>
    <property type="evidence" value="ECO:0007669"/>
    <property type="project" value="UniProtKB-SubCell"/>
</dbReference>
<dbReference type="InterPro" id="IPR033985">
    <property type="entry name" value="SusD-like_N"/>
</dbReference>
<dbReference type="Pfam" id="PF07980">
    <property type="entry name" value="SusD_RagB"/>
    <property type="match status" value="1"/>
</dbReference>
<dbReference type="OrthoDB" id="625727at2"/>
<dbReference type="EMBL" id="SGXA01000003">
    <property type="protein sequence ID" value="RZS68961.1"/>
    <property type="molecule type" value="Genomic_DNA"/>
</dbReference>
<evidence type="ECO:0000259" key="7">
    <source>
        <dbReference type="Pfam" id="PF14322"/>
    </source>
</evidence>
<proteinExistence type="inferred from homology"/>
<dbReference type="Pfam" id="PF14322">
    <property type="entry name" value="SusD-like_3"/>
    <property type="match status" value="1"/>
</dbReference>
<dbReference type="InterPro" id="IPR012944">
    <property type="entry name" value="SusD_RagB_dom"/>
</dbReference>
<evidence type="ECO:0000259" key="6">
    <source>
        <dbReference type="Pfam" id="PF07980"/>
    </source>
</evidence>
<evidence type="ECO:0000256" key="3">
    <source>
        <dbReference type="ARBA" id="ARBA00022729"/>
    </source>
</evidence>
<evidence type="ECO:0000313" key="8">
    <source>
        <dbReference type="EMBL" id="RZS68961.1"/>
    </source>
</evidence>
<keyword evidence="4" id="KW-0472">Membrane</keyword>
<dbReference type="AlphaFoldDB" id="A0A4Q7MKN6"/>
<dbReference type="Proteomes" id="UP000293874">
    <property type="component" value="Unassembled WGS sequence"/>
</dbReference>
<feature type="domain" description="RagB/SusD" evidence="6">
    <location>
        <begin position="350"/>
        <end position="479"/>
    </location>
</feature>
<evidence type="ECO:0000256" key="2">
    <source>
        <dbReference type="ARBA" id="ARBA00006275"/>
    </source>
</evidence>
<evidence type="ECO:0000256" key="4">
    <source>
        <dbReference type="ARBA" id="ARBA00023136"/>
    </source>
</evidence>
<sequence length="480" mass="53984">MKRIASNINNIFSGAGNRLLAACLAAGMLLSSCEKFVAVEDPPHQLTKEKVFTNDNSATSAMLSVYIDIMNDQYGNAGSFVCFSMSSLAGMSANEMIWTQSNTTAPIFQEYTDHELTPENIYVHTIWKDGYRYIYRINEVLQGLTNATGMTDAVKTQLEGEAKFMRAFCYFYFVNLFGDVPLVLQTNYQENMLLPRTPAARVWEQIITDLKDAKALLKETYPTAERLRPNLYTATALLSRAYLYLGKWEDAEMEANAIIESGKYGTGLPALNEVFKKASPEAIWQLQPVRANFNTAEGSQFLVVGATRPNYELTQAMLDAFETDDDRKQEWVGFSDPVNNPKWAFPAKYKAATGAVTEYYVMFRLAEQYLIRSEARARQGAGKLLTAKQDLDVVRTRAGLLPAIAADQAAVLNAIEQERRVEFFAEFGHRWFDLKRTDKAEAVLKPVSPPNTWKAGDVWFPIPGLEIMANPKLEQNEAYK</sequence>
<comment type="caution">
    <text evidence="8">The sequence shown here is derived from an EMBL/GenBank/DDBJ whole genome shotgun (WGS) entry which is preliminary data.</text>
</comment>